<name>A0A8J5MX09_HOMAM</name>
<dbReference type="GO" id="GO:0051010">
    <property type="term" value="F:microtubule plus-end binding"/>
    <property type="evidence" value="ECO:0007669"/>
    <property type="project" value="TreeGrafter"/>
</dbReference>
<comment type="caution">
    <text evidence="3">The sequence shown here is derived from an EMBL/GenBank/DDBJ whole genome shotgun (WGS) entry which is preliminary data.</text>
</comment>
<dbReference type="Proteomes" id="UP000747542">
    <property type="component" value="Unassembled WGS sequence"/>
</dbReference>
<dbReference type="GO" id="GO:0035371">
    <property type="term" value="C:microtubule plus-end"/>
    <property type="evidence" value="ECO:0007669"/>
    <property type="project" value="TreeGrafter"/>
</dbReference>
<dbReference type="GO" id="GO:0031122">
    <property type="term" value="P:cytoplasmic microtubule organization"/>
    <property type="evidence" value="ECO:0007669"/>
    <property type="project" value="TreeGrafter"/>
</dbReference>
<dbReference type="PROSITE" id="PS00845">
    <property type="entry name" value="CAP_GLY_1"/>
    <property type="match status" value="2"/>
</dbReference>
<gene>
    <name evidence="3" type="primary">Clip1-L3</name>
    <name evidence="3" type="ORF">Hamer_G019022</name>
</gene>
<accession>A0A8J5MX09</accession>
<dbReference type="GO" id="GO:0005938">
    <property type="term" value="C:cell cortex"/>
    <property type="evidence" value="ECO:0007669"/>
    <property type="project" value="TreeGrafter"/>
</dbReference>
<sequence>MGSLKRPVGAAGGGRTTSLPGPRAPTIKRFATDASIVLTEDTDSFIIGDRVWVGGSKGGVISYIGETQFAPGEWAGVTLDDPIGKNDGSVAGVRYFQCEPKKGVFSRLTRLSRTPLTDQDIEILTSRSSTLGSDSPKANGTPAASVASGPTTTTRKVTPASPPANSKPATVASVKSSSPAPASTPKKASSSTPASSSPDMKVGDRVVIASATGVRHGALRFVGKADFAEGVWAGVELDEPTGKNDGSVAGKKYFECKDKYGLFAPIARVSKFTGGSATPRRTSVMPQTPRSTVRRSNSRESLGGSSVASSTTSSIRGTRVRLGVTSLTPGQV</sequence>
<protein>
    <submittedName>
        <fullName evidence="3">CAP-Gly domain-containing linker protein 1-like 3</fullName>
    </submittedName>
</protein>
<evidence type="ECO:0000313" key="3">
    <source>
        <dbReference type="EMBL" id="KAG7167630.1"/>
    </source>
</evidence>
<dbReference type="PANTHER" id="PTHR18916:SF82">
    <property type="entry name" value="CAP-GLY DOMAIN-CONTAINING PROTEIN"/>
    <property type="match status" value="1"/>
</dbReference>
<dbReference type="SUPFAM" id="SSF74924">
    <property type="entry name" value="Cap-Gly domain"/>
    <property type="match status" value="2"/>
</dbReference>
<feature type="domain" description="CAP-Gly" evidence="2">
    <location>
        <begin position="65"/>
        <end position="107"/>
    </location>
</feature>
<evidence type="ECO:0000259" key="2">
    <source>
        <dbReference type="PROSITE" id="PS50245"/>
    </source>
</evidence>
<dbReference type="Pfam" id="PF01302">
    <property type="entry name" value="CAP_GLY"/>
    <property type="match status" value="2"/>
</dbReference>
<proteinExistence type="predicted"/>
<feature type="compositionally biased region" description="Low complexity" evidence="1">
    <location>
        <begin position="166"/>
        <end position="198"/>
    </location>
</feature>
<feature type="non-terminal residue" evidence="3">
    <location>
        <position position="332"/>
    </location>
</feature>
<dbReference type="PROSITE" id="PS50245">
    <property type="entry name" value="CAP_GLY_2"/>
    <property type="match status" value="2"/>
</dbReference>
<organism evidence="3 4">
    <name type="scientific">Homarus americanus</name>
    <name type="common">American lobster</name>
    <dbReference type="NCBI Taxonomy" id="6706"/>
    <lineage>
        <taxon>Eukaryota</taxon>
        <taxon>Metazoa</taxon>
        <taxon>Ecdysozoa</taxon>
        <taxon>Arthropoda</taxon>
        <taxon>Crustacea</taxon>
        <taxon>Multicrustacea</taxon>
        <taxon>Malacostraca</taxon>
        <taxon>Eumalacostraca</taxon>
        <taxon>Eucarida</taxon>
        <taxon>Decapoda</taxon>
        <taxon>Pleocyemata</taxon>
        <taxon>Astacidea</taxon>
        <taxon>Nephropoidea</taxon>
        <taxon>Nephropidae</taxon>
        <taxon>Homarus</taxon>
    </lineage>
</organism>
<dbReference type="SMART" id="SM01052">
    <property type="entry name" value="CAP_GLY"/>
    <property type="match status" value="2"/>
</dbReference>
<dbReference type="InterPro" id="IPR000938">
    <property type="entry name" value="CAP-Gly_domain"/>
</dbReference>
<dbReference type="EMBL" id="JAHLQT010021370">
    <property type="protein sequence ID" value="KAG7167630.1"/>
    <property type="molecule type" value="Genomic_DNA"/>
</dbReference>
<feature type="compositionally biased region" description="Low complexity" evidence="1">
    <location>
        <begin position="299"/>
        <end position="314"/>
    </location>
</feature>
<dbReference type="PANTHER" id="PTHR18916">
    <property type="entry name" value="DYNACTIN 1-RELATED MICROTUBULE-BINDING"/>
    <property type="match status" value="1"/>
</dbReference>
<keyword evidence="4" id="KW-1185">Reference proteome</keyword>
<feature type="domain" description="CAP-Gly" evidence="2">
    <location>
        <begin position="223"/>
        <end position="265"/>
    </location>
</feature>
<dbReference type="AlphaFoldDB" id="A0A8J5MX09"/>
<feature type="compositionally biased region" description="Polar residues" evidence="1">
    <location>
        <begin position="127"/>
        <end position="138"/>
    </location>
</feature>
<reference evidence="3" key="1">
    <citation type="journal article" date="2021" name="Sci. Adv.">
        <title>The American lobster genome reveals insights on longevity, neural, and immune adaptations.</title>
        <authorList>
            <person name="Polinski J.M."/>
            <person name="Zimin A.V."/>
            <person name="Clark K.F."/>
            <person name="Kohn A.B."/>
            <person name="Sadowski N."/>
            <person name="Timp W."/>
            <person name="Ptitsyn A."/>
            <person name="Khanna P."/>
            <person name="Romanova D.Y."/>
            <person name="Williams P."/>
            <person name="Greenwood S.J."/>
            <person name="Moroz L.L."/>
            <person name="Walt D.R."/>
            <person name="Bodnar A.G."/>
        </authorList>
    </citation>
    <scope>NUCLEOTIDE SEQUENCE</scope>
    <source>
        <strain evidence="3">GMGI-L3</strain>
    </source>
</reference>
<feature type="region of interest" description="Disordered" evidence="1">
    <location>
        <begin position="127"/>
        <end position="200"/>
    </location>
</feature>
<dbReference type="Gene3D" id="2.30.30.190">
    <property type="entry name" value="CAP Gly-rich-like domain"/>
    <property type="match status" value="2"/>
</dbReference>
<dbReference type="GO" id="GO:0005634">
    <property type="term" value="C:nucleus"/>
    <property type="evidence" value="ECO:0007669"/>
    <property type="project" value="TreeGrafter"/>
</dbReference>
<feature type="region of interest" description="Disordered" evidence="1">
    <location>
        <begin position="1"/>
        <end position="24"/>
    </location>
</feature>
<dbReference type="InterPro" id="IPR036859">
    <property type="entry name" value="CAP-Gly_dom_sf"/>
</dbReference>
<evidence type="ECO:0000256" key="1">
    <source>
        <dbReference type="SAM" id="MobiDB-lite"/>
    </source>
</evidence>
<feature type="region of interest" description="Disordered" evidence="1">
    <location>
        <begin position="274"/>
        <end position="332"/>
    </location>
</feature>
<feature type="compositionally biased region" description="Polar residues" evidence="1">
    <location>
        <begin position="274"/>
        <end position="295"/>
    </location>
</feature>
<evidence type="ECO:0000313" key="4">
    <source>
        <dbReference type="Proteomes" id="UP000747542"/>
    </source>
</evidence>